<dbReference type="InterPro" id="IPR035899">
    <property type="entry name" value="DBL_dom_sf"/>
</dbReference>
<feature type="region of interest" description="Disordered" evidence="1">
    <location>
        <begin position="59"/>
        <end position="79"/>
    </location>
</feature>
<feature type="compositionally biased region" description="Polar residues" evidence="1">
    <location>
        <begin position="686"/>
        <end position="744"/>
    </location>
</feature>
<dbReference type="GO" id="GO:0030139">
    <property type="term" value="C:endocytic vesicle"/>
    <property type="evidence" value="ECO:0007669"/>
    <property type="project" value="TreeGrafter"/>
</dbReference>
<dbReference type="PANTHER" id="PTHR13217:SF11">
    <property type="entry name" value="PLECKSTRIN HOMOLOGY DOMAIN-CONTAINING FAMILY G MEMBER 5"/>
    <property type="match status" value="1"/>
</dbReference>
<proteinExistence type="predicted"/>
<dbReference type="SUPFAM" id="SSF50729">
    <property type="entry name" value="PH domain-like"/>
    <property type="match status" value="1"/>
</dbReference>
<evidence type="ECO:0000256" key="1">
    <source>
        <dbReference type="SAM" id="MobiDB-lite"/>
    </source>
</evidence>
<dbReference type="VEuPathDB" id="VectorBase:LLOJ008825"/>
<feature type="domain" description="DH" evidence="2">
    <location>
        <begin position="173"/>
        <end position="365"/>
    </location>
</feature>
<sequence>MKRNLHFSQVSINEDCSVVGDSPPYFKVLNNIDKDIPVKHLRGRTLIVTEHKIQKAAAHSLRKASSVGSRRPDDAEASFDDALSDVRNQSKSKSISNFHPLGSSSSLSSIKYVQQSGLIDILKEFMVQGIPNARSLYTCNHPNFQEALNYLGNPHISWRDFVKHDQLSDLQMHIQSRMWEIVTTEIKHIFALQTVTDHFLACLTALQERDMLPEINKKKLFSNIVEICEANLTFWATFVYPMVQHSVKTGEPLDMSILEPGFLSFADIFGPYKTYCSNQTSCLNYCRHLTRTNIFFAAYLHWCEGHEFCKRLKLADILVAPMQRLTKYKLILKTIRDDLGENKLIENLDEMILAVGDFVSGVDLCLSDMQALERLRGVMARIDGYDVVEKSGDTLDCMAKQYSSMFDLCDPIEGCAVETRRHLFMEGDLKFKDSTGKFDVHCFLLTDILLVCRINTKKTQGELKICRTPFLTDRLQIMLKDETVYCVYLNEFGLSSTAFSLQCSEAKSWYDAMEKARQLFTRLKHGYRPNIDGSRCTPNIKHSPKSAGSSQSGSMELNEVKTTQIDVERENSVSSEEGMLHGATGLKPKLLNLPKRSPSKAGSPILFEVKQTDDGRGQSMPDLYSSFISQTHSNTLLVPGMTTAHGSLLSTHRGISYPPPSPTRATLRRGLAFSFTNKNPPLVKTKNITSQTNLPSESTTSLVIQQQVSGKEQGSHQSHSRTSAATNDENQPPVQQSEASQEHR</sequence>
<dbReference type="GO" id="GO:0005886">
    <property type="term" value="C:plasma membrane"/>
    <property type="evidence" value="ECO:0007669"/>
    <property type="project" value="TreeGrafter"/>
</dbReference>
<evidence type="ECO:0000259" key="2">
    <source>
        <dbReference type="PROSITE" id="PS50010"/>
    </source>
</evidence>
<dbReference type="InterPro" id="IPR040181">
    <property type="entry name" value="PKHG5/7"/>
</dbReference>
<dbReference type="Pfam" id="PF00621">
    <property type="entry name" value="RhoGEF"/>
    <property type="match status" value="1"/>
</dbReference>
<dbReference type="InterPro" id="IPR000219">
    <property type="entry name" value="DH_dom"/>
</dbReference>
<dbReference type="InterPro" id="IPR011993">
    <property type="entry name" value="PH-like_dom_sf"/>
</dbReference>
<dbReference type="PROSITE" id="PS50010">
    <property type="entry name" value="DH_2"/>
    <property type="match status" value="1"/>
</dbReference>
<dbReference type="GO" id="GO:0005085">
    <property type="term" value="F:guanyl-nucleotide exchange factor activity"/>
    <property type="evidence" value="ECO:0007669"/>
    <property type="project" value="InterPro"/>
</dbReference>
<dbReference type="SUPFAM" id="SSF48065">
    <property type="entry name" value="DBL homology domain (DH-domain)"/>
    <property type="match status" value="1"/>
</dbReference>
<dbReference type="AlphaFoldDB" id="A0A1B0CV40"/>
<evidence type="ECO:0000313" key="4">
    <source>
        <dbReference type="Proteomes" id="UP000092461"/>
    </source>
</evidence>
<name>A0A1B0CV40_LUTLO</name>
<reference evidence="3" key="1">
    <citation type="submission" date="2020-05" db="UniProtKB">
        <authorList>
            <consortium name="EnsemblMetazoa"/>
        </authorList>
    </citation>
    <scope>IDENTIFICATION</scope>
    <source>
        <strain evidence="3">Jacobina</strain>
    </source>
</reference>
<dbReference type="PANTHER" id="PTHR13217">
    <property type="entry name" value="PLECKSTRIN HOMOLOGY DOMAIN-CONTAINING FAMILY G MEMBER 7"/>
    <property type="match status" value="1"/>
</dbReference>
<feature type="region of interest" description="Disordered" evidence="1">
    <location>
        <begin position="534"/>
        <end position="556"/>
    </location>
</feature>
<keyword evidence="4" id="KW-1185">Reference proteome</keyword>
<protein>
    <recommendedName>
        <fullName evidence="2">DH domain-containing protein</fullName>
    </recommendedName>
</protein>
<feature type="compositionally biased region" description="Low complexity" evidence="1">
    <location>
        <begin position="545"/>
        <end position="554"/>
    </location>
</feature>
<dbReference type="CDD" id="cd00160">
    <property type="entry name" value="RhoGEF"/>
    <property type="match status" value="1"/>
</dbReference>
<dbReference type="Proteomes" id="UP000092461">
    <property type="component" value="Unassembled WGS sequence"/>
</dbReference>
<dbReference type="EMBL" id="AJWK01030091">
    <property type="status" value="NOT_ANNOTATED_CDS"/>
    <property type="molecule type" value="Genomic_DNA"/>
</dbReference>
<organism evidence="3 4">
    <name type="scientific">Lutzomyia longipalpis</name>
    <name type="common">Sand fly</name>
    <dbReference type="NCBI Taxonomy" id="7200"/>
    <lineage>
        <taxon>Eukaryota</taxon>
        <taxon>Metazoa</taxon>
        <taxon>Ecdysozoa</taxon>
        <taxon>Arthropoda</taxon>
        <taxon>Hexapoda</taxon>
        <taxon>Insecta</taxon>
        <taxon>Pterygota</taxon>
        <taxon>Neoptera</taxon>
        <taxon>Endopterygota</taxon>
        <taxon>Diptera</taxon>
        <taxon>Nematocera</taxon>
        <taxon>Psychodoidea</taxon>
        <taxon>Psychodidae</taxon>
        <taxon>Lutzomyia</taxon>
        <taxon>Lutzomyia</taxon>
    </lineage>
</organism>
<evidence type="ECO:0000313" key="3">
    <source>
        <dbReference type="EnsemblMetazoa" id="LLOJ008825-PA"/>
    </source>
</evidence>
<feature type="region of interest" description="Disordered" evidence="1">
    <location>
        <begin position="684"/>
        <end position="744"/>
    </location>
</feature>
<dbReference type="GO" id="GO:0043542">
    <property type="term" value="P:endothelial cell migration"/>
    <property type="evidence" value="ECO:0007669"/>
    <property type="project" value="TreeGrafter"/>
</dbReference>
<dbReference type="EnsemblMetazoa" id="LLOJ008825-RA">
    <property type="protein sequence ID" value="LLOJ008825-PA"/>
    <property type="gene ID" value="LLOJ008825"/>
</dbReference>
<dbReference type="GO" id="GO:0007266">
    <property type="term" value="P:Rho protein signal transduction"/>
    <property type="evidence" value="ECO:0007669"/>
    <property type="project" value="TreeGrafter"/>
</dbReference>
<dbReference type="Gene3D" id="2.30.29.30">
    <property type="entry name" value="Pleckstrin-homology domain (PH domain)/Phosphotyrosine-binding domain (PTB)"/>
    <property type="match status" value="1"/>
</dbReference>
<dbReference type="SMART" id="SM00325">
    <property type="entry name" value="RhoGEF"/>
    <property type="match status" value="1"/>
</dbReference>
<dbReference type="VEuPathDB" id="VectorBase:LLONM1_000786"/>
<dbReference type="Gene3D" id="1.20.900.10">
    <property type="entry name" value="Dbl homology (DH) domain"/>
    <property type="match status" value="1"/>
</dbReference>
<accession>A0A1B0CV40</accession>
<dbReference type="CDD" id="cd13244">
    <property type="entry name" value="PH_PLEKHG5_G6"/>
    <property type="match status" value="1"/>
</dbReference>
<dbReference type="GO" id="GO:0030424">
    <property type="term" value="C:axon"/>
    <property type="evidence" value="ECO:0007669"/>
    <property type="project" value="TreeGrafter"/>
</dbReference>